<keyword evidence="13" id="KW-1185">Reference proteome</keyword>
<dbReference type="InterPro" id="IPR003661">
    <property type="entry name" value="HisK_dim/P_dom"/>
</dbReference>
<dbReference type="FunFam" id="1.10.287.130:FF:000001">
    <property type="entry name" value="Two-component sensor histidine kinase"/>
    <property type="match status" value="1"/>
</dbReference>
<evidence type="ECO:0000256" key="3">
    <source>
        <dbReference type="ARBA" id="ARBA00012438"/>
    </source>
</evidence>
<keyword evidence="10" id="KW-1133">Transmembrane helix</keyword>
<keyword evidence="8 10" id="KW-0472">Membrane</keyword>
<dbReference type="RefSeq" id="WP_103239988.1">
    <property type="nucleotide sequence ID" value="NZ_CANRXC010000005.1"/>
</dbReference>
<evidence type="ECO:0000256" key="10">
    <source>
        <dbReference type="SAM" id="Phobius"/>
    </source>
</evidence>
<feature type="domain" description="Histidine kinase" evidence="11">
    <location>
        <begin position="283"/>
        <end position="497"/>
    </location>
</feature>
<dbReference type="InterPro" id="IPR036097">
    <property type="entry name" value="HisK_dim/P_sf"/>
</dbReference>
<dbReference type="GO" id="GO:0004721">
    <property type="term" value="F:phosphoprotein phosphatase activity"/>
    <property type="evidence" value="ECO:0007669"/>
    <property type="project" value="TreeGrafter"/>
</dbReference>
<dbReference type="PRINTS" id="PR00344">
    <property type="entry name" value="BCTRLSENSOR"/>
</dbReference>
<evidence type="ECO:0000256" key="5">
    <source>
        <dbReference type="ARBA" id="ARBA00022679"/>
    </source>
</evidence>
<dbReference type="PANTHER" id="PTHR45453">
    <property type="entry name" value="PHOSPHATE REGULON SENSOR PROTEIN PHOR"/>
    <property type="match status" value="1"/>
</dbReference>
<evidence type="ECO:0000256" key="1">
    <source>
        <dbReference type="ARBA" id="ARBA00000085"/>
    </source>
</evidence>
<evidence type="ECO:0000256" key="6">
    <source>
        <dbReference type="ARBA" id="ARBA00022777"/>
    </source>
</evidence>
<keyword evidence="7" id="KW-0902">Two-component regulatory system</keyword>
<dbReference type="InterPro" id="IPR050351">
    <property type="entry name" value="BphY/WalK/GraS-like"/>
</dbReference>
<dbReference type="PROSITE" id="PS51257">
    <property type="entry name" value="PROKAR_LIPOPROTEIN"/>
    <property type="match status" value="1"/>
</dbReference>
<dbReference type="GO" id="GO:0005886">
    <property type="term" value="C:plasma membrane"/>
    <property type="evidence" value="ECO:0007669"/>
    <property type="project" value="TreeGrafter"/>
</dbReference>
<dbReference type="InterPro" id="IPR005467">
    <property type="entry name" value="His_kinase_dom"/>
</dbReference>
<evidence type="ECO:0000256" key="2">
    <source>
        <dbReference type="ARBA" id="ARBA00004370"/>
    </source>
</evidence>
<evidence type="ECO:0000313" key="12">
    <source>
        <dbReference type="EMBL" id="SOY29922.1"/>
    </source>
</evidence>
<evidence type="ECO:0000256" key="7">
    <source>
        <dbReference type="ARBA" id="ARBA00023012"/>
    </source>
</evidence>
<dbReference type="InterPro" id="IPR036890">
    <property type="entry name" value="HATPase_C_sf"/>
</dbReference>
<dbReference type="SUPFAM" id="SSF47384">
    <property type="entry name" value="Homodimeric domain of signal transducing histidine kinase"/>
    <property type="match status" value="1"/>
</dbReference>
<dbReference type="FunFam" id="3.30.565.10:FF:000006">
    <property type="entry name" value="Sensor histidine kinase WalK"/>
    <property type="match status" value="1"/>
</dbReference>
<sequence length="525" mass="60316">MSRNKESFRLGIRFQMALTLSAVFLAGGCILYGGIHARLWNNQEAQIIRELQGIQENTLIYVRQLLMLNNANNDEEGYRQIAGDIARELKIFGQRNLWVLDTGGEYLNNNRQIQEVEVTDDLTQALSGNAAFTMSYPAADRMLVYFSMPVTIEENTLGIIRYQIDTSQLFLQAKEMETMVYQAVAVVFVLIFLLLLFFTNRLLSPVQKLTKISRHVVRDLSREQINMQMMAQLADSGRRDEVGEMSRNFSIMLEMIGSQFQRMQTDRDRIMKLMGSRQEFYNNMTHELKTPLTTIQGYAQLMEADHGEDEQLTSQGLQQILQESTRMHQMVLQLLEMSDKSIYMERRLVDLARTGISVAQALDIKAKRYEMWIETELSEALPVWGVEERLRQVLINLVDNAIKYGESRTPILIKGSIKKGYVLLAVRNQGKGLNPEERERIFEPFYRVDKAYSREQGSSGLGLSICRKIMEEHEGKIYVRSRPGAHTVFYIRLKAAQESAPRTVNSVSNSGTEAFVKERRNENQA</sequence>
<gene>
    <name evidence="12" type="primary">phoR_7</name>
    <name evidence="12" type="ORF">AMURIS_02643</name>
</gene>
<protein>
    <recommendedName>
        <fullName evidence="3">histidine kinase</fullName>
        <ecNumber evidence="3">2.7.13.3</ecNumber>
    </recommendedName>
</protein>
<dbReference type="Gene3D" id="1.10.287.130">
    <property type="match status" value="1"/>
</dbReference>
<evidence type="ECO:0000313" key="13">
    <source>
        <dbReference type="Proteomes" id="UP000236311"/>
    </source>
</evidence>
<dbReference type="InterPro" id="IPR004358">
    <property type="entry name" value="Sig_transdc_His_kin-like_C"/>
</dbReference>
<feature type="transmembrane region" description="Helical" evidence="10">
    <location>
        <begin position="179"/>
        <end position="198"/>
    </location>
</feature>
<organism evidence="12 13">
    <name type="scientific">Acetatifactor muris</name>
    <dbReference type="NCBI Taxonomy" id="879566"/>
    <lineage>
        <taxon>Bacteria</taxon>
        <taxon>Bacillati</taxon>
        <taxon>Bacillota</taxon>
        <taxon>Clostridia</taxon>
        <taxon>Lachnospirales</taxon>
        <taxon>Lachnospiraceae</taxon>
        <taxon>Acetatifactor</taxon>
    </lineage>
</organism>
<feature type="region of interest" description="Disordered" evidence="9">
    <location>
        <begin position="502"/>
        <end position="525"/>
    </location>
</feature>
<reference evidence="12 13" key="1">
    <citation type="submission" date="2018-01" db="EMBL/GenBank/DDBJ databases">
        <authorList>
            <person name="Gaut B.S."/>
            <person name="Morton B.R."/>
            <person name="Clegg M.T."/>
            <person name="Duvall M.R."/>
        </authorList>
    </citation>
    <scope>NUCLEOTIDE SEQUENCE [LARGE SCALE GENOMIC DNA]</scope>
    <source>
        <strain evidence="12">GP69</strain>
    </source>
</reference>
<dbReference type="PROSITE" id="PS50109">
    <property type="entry name" value="HIS_KIN"/>
    <property type="match status" value="1"/>
</dbReference>
<feature type="transmembrane region" description="Helical" evidence="10">
    <location>
        <begin position="12"/>
        <end position="35"/>
    </location>
</feature>
<dbReference type="Pfam" id="PF00512">
    <property type="entry name" value="HisKA"/>
    <property type="match status" value="1"/>
</dbReference>
<dbReference type="GO" id="GO:0000155">
    <property type="term" value="F:phosphorelay sensor kinase activity"/>
    <property type="evidence" value="ECO:0007669"/>
    <property type="project" value="InterPro"/>
</dbReference>
<evidence type="ECO:0000256" key="8">
    <source>
        <dbReference type="ARBA" id="ARBA00023136"/>
    </source>
</evidence>
<dbReference type="AlphaFoldDB" id="A0A2K4ZHP4"/>
<proteinExistence type="predicted"/>
<keyword evidence="4" id="KW-0597">Phosphoprotein</keyword>
<evidence type="ECO:0000256" key="9">
    <source>
        <dbReference type="SAM" id="MobiDB-lite"/>
    </source>
</evidence>
<keyword evidence="10" id="KW-0812">Transmembrane</keyword>
<dbReference type="Pfam" id="PF02518">
    <property type="entry name" value="HATPase_c"/>
    <property type="match status" value="1"/>
</dbReference>
<dbReference type="EMBL" id="OFSM01000012">
    <property type="protein sequence ID" value="SOY29922.1"/>
    <property type="molecule type" value="Genomic_DNA"/>
</dbReference>
<evidence type="ECO:0000259" key="11">
    <source>
        <dbReference type="PROSITE" id="PS50109"/>
    </source>
</evidence>
<feature type="compositionally biased region" description="Polar residues" evidence="9">
    <location>
        <begin position="502"/>
        <end position="512"/>
    </location>
</feature>
<dbReference type="SUPFAM" id="SSF55874">
    <property type="entry name" value="ATPase domain of HSP90 chaperone/DNA topoisomerase II/histidine kinase"/>
    <property type="match status" value="1"/>
</dbReference>
<name>A0A2K4ZHP4_9FIRM</name>
<accession>A0A2K4ZHP4</accession>
<dbReference type="SMART" id="SM00387">
    <property type="entry name" value="HATPase_c"/>
    <property type="match status" value="1"/>
</dbReference>
<feature type="compositionally biased region" description="Basic and acidic residues" evidence="9">
    <location>
        <begin position="515"/>
        <end position="525"/>
    </location>
</feature>
<dbReference type="GO" id="GO:0016036">
    <property type="term" value="P:cellular response to phosphate starvation"/>
    <property type="evidence" value="ECO:0007669"/>
    <property type="project" value="TreeGrafter"/>
</dbReference>
<dbReference type="InterPro" id="IPR003594">
    <property type="entry name" value="HATPase_dom"/>
</dbReference>
<dbReference type="Proteomes" id="UP000236311">
    <property type="component" value="Unassembled WGS sequence"/>
</dbReference>
<dbReference type="PANTHER" id="PTHR45453:SF1">
    <property type="entry name" value="PHOSPHATE REGULON SENSOR PROTEIN PHOR"/>
    <property type="match status" value="1"/>
</dbReference>
<comment type="catalytic activity">
    <reaction evidence="1">
        <text>ATP + protein L-histidine = ADP + protein N-phospho-L-histidine.</text>
        <dbReference type="EC" id="2.7.13.3"/>
    </reaction>
</comment>
<evidence type="ECO:0000256" key="4">
    <source>
        <dbReference type="ARBA" id="ARBA00022553"/>
    </source>
</evidence>
<dbReference type="Gene3D" id="3.30.565.10">
    <property type="entry name" value="Histidine kinase-like ATPase, C-terminal domain"/>
    <property type="match status" value="1"/>
</dbReference>
<keyword evidence="5 12" id="KW-0808">Transferase</keyword>
<comment type="subcellular location">
    <subcellularLocation>
        <location evidence="2">Membrane</location>
    </subcellularLocation>
</comment>
<dbReference type="OrthoDB" id="9786919at2"/>
<dbReference type="CDD" id="cd00082">
    <property type="entry name" value="HisKA"/>
    <property type="match status" value="1"/>
</dbReference>
<dbReference type="CDD" id="cd00075">
    <property type="entry name" value="HATPase"/>
    <property type="match status" value="1"/>
</dbReference>
<dbReference type="Gene3D" id="6.10.340.10">
    <property type="match status" value="1"/>
</dbReference>
<dbReference type="SMART" id="SM00388">
    <property type="entry name" value="HisKA"/>
    <property type="match status" value="1"/>
</dbReference>
<keyword evidence="6" id="KW-0418">Kinase</keyword>
<dbReference type="EC" id="2.7.13.3" evidence="3"/>